<keyword evidence="1" id="KW-1133">Transmembrane helix</keyword>
<evidence type="ECO:0000313" key="2">
    <source>
        <dbReference type="EMBL" id="MVO76847.1"/>
    </source>
</evidence>
<dbReference type="Proteomes" id="UP000441389">
    <property type="component" value="Unassembled WGS sequence"/>
</dbReference>
<name>A0A6I4IXM5_9SPHN</name>
<proteinExistence type="predicted"/>
<dbReference type="EMBL" id="WQMS01000002">
    <property type="protein sequence ID" value="MVO76847.1"/>
    <property type="molecule type" value="Genomic_DNA"/>
</dbReference>
<keyword evidence="3" id="KW-1185">Reference proteome</keyword>
<protein>
    <submittedName>
        <fullName evidence="2">Uncharacterized protein</fullName>
    </submittedName>
</protein>
<evidence type="ECO:0000256" key="1">
    <source>
        <dbReference type="SAM" id="Phobius"/>
    </source>
</evidence>
<sequence length="69" mass="7200">MNPRDVRNNGSASRAKNGVSEYLGPLLLCSPGPAGLAWIVYESLADLAIALVISAIAYVTIAAVFAPRN</sequence>
<feature type="transmembrane region" description="Helical" evidence="1">
    <location>
        <begin position="47"/>
        <end position="66"/>
    </location>
</feature>
<dbReference type="AlphaFoldDB" id="A0A6I4IXM5"/>
<reference evidence="2 3" key="1">
    <citation type="submission" date="2019-12" db="EMBL/GenBank/DDBJ databases">
        <authorList>
            <person name="Huq M.A."/>
        </authorList>
    </citation>
    <scope>NUCLEOTIDE SEQUENCE [LARGE SCALE GENOMIC DNA]</scope>
    <source>
        <strain evidence="2 3">MAH-20</strain>
    </source>
</reference>
<keyword evidence="1" id="KW-0472">Membrane</keyword>
<gene>
    <name evidence="2" type="ORF">GON01_02695</name>
</gene>
<comment type="caution">
    <text evidence="2">The sequence shown here is derived from an EMBL/GenBank/DDBJ whole genome shotgun (WGS) entry which is preliminary data.</text>
</comment>
<keyword evidence="1" id="KW-0812">Transmembrane</keyword>
<feature type="transmembrane region" description="Helical" evidence="1">
    <location>
        <begin position="21"/>
        <end position="41"/>
    </location>
</feature>
<dbReference type="RefSeq" id="WP_157025805.1">
    <property type="nucleotide sequence ID" value="NZ_WQMS01000002.1"/>
</dbReference>
<evidence type="ECO:0000313" key="3">
    <source>
        <dbReference type="Proteomes" id="UP000441389"/>
    </source>
</evidence>
<accession>A0A6I4IXM5</accession>
<organism evidence="2 3">
    <name type="scientific">Sphingomonas horti</name>
    <dbReference type="NCBI Taxonomy" id="2682842"/>
    <lineage>
        <taxon>Bacteria</taxon>
        <taxon>Pseudomonadati</taxon>
        <taxon>Pseudomonadota</taxon>
        <taxon>Alphaproteobacteria</taxon>
        <taxon>Sphingomonadales</taxon>
        <taxon>Sphingomonadaceae</taxon>
        <taxon>Sphingomonas</taxon>
    </lineage>
</organism>